<evidence type="ECO:0000256" key="1">
    <source>
        <dbReference type="ARBA" id="ARBA00004496"/>
    </source>
</evidence>
<dbReference type="GO" id="GO:0006355">
    <property type="term" value="P:regulation of DNA-templated transcription"/>
    <property type="evidence" value="ECO:0007669"/>
    <property type="project" value="InterPro"/>
</dbReference>
<keyword evidence="2" id="KW-0963">Cytoplasm</keyword>
<reference evidence="9" key="1">
    <citation type="submission" date="2025-08" db="UniProtKB">
        <authorList>
            <consortium name="RefSeq"/>
        </authorList>
    </citation>
    <scope>IDENTIFICATION</scope>
    <source>
        <tissue evidence="9">Gonads</tissue>
    </source>
</reference>
<sequence length="1113" mass="126950">MAQFGAGKNPPWARPQAGVTVSAGLAATLNQPQVGNPLLGQPGVANPTVYSLGASQASLAQQQFALQQQAAVSQIGQVHPGIAIPTTLATTQVATVSYPTPRAAQQPQPKQRVFTGVVTKLHDNFGFVDEDVFFQTSCVKGHPPKVGDRVLVEASYNANMPFKWNATRIQVLPTQPGGIQQQQQQLPPPQFQPPVPIQGQQTFKQPSVATPNIPPPTITPSITPSVLGPITPSQLSHPPPPLMGQGGLLPPPNHGRFNAPAGRSERGRYDRDRERERDRDRGERERRRSPKRARSRSPRRRSPRRSPPRRRPARIVPRYVVQVPKITLDIKEANVMQLRSRYTNLYIPSDFFNAGFAWADAFPLHRRFQLGNHCIFHVMSKEVEALEPNTAVLEPPDADHLYSAKVMLMSSPTLEELYHKTCALAEDSSEQKESFQHPTRLLSFLVGLKGKSEPMAIGGPWSPSLDGPNPAEDPAVLTRTAIRTTKALTGIDLSACTQWYRFAEIHYHRPEETHKGRVVPARVETVVLFLPDVWSCLPTRLEWEVLQTTYKHQLTDKLAEEAKEEQALIIILLNVHIIHNTQITTFQLVDLRKELEARNLSSKGLKSQLIARLTKALKTEQEKEEQEAESKEAEEEHKKEEEEEKMDTDEKEEEKKKKEDEEKKRREEREKVARERRYTLPESPAILVHPSSVAKSGKFDCTNMSLSVLLDYRPEDNKEHTFEVSLFAELFNEMLMRDFGFSIYKALVVAPERKEEDKEKDKEKKDKDEKHKERSASKEPSSKRRKTDEKDEKEDRKEDEKEKEVKAEVKEEKKEKKEEKKDEIKEEEEEEEEEEDQEKKDKEKKREKVKFYTAYPELLLAFVYFDQNHTGYLLDKDVEEIIHTLGLQLSRAQVRKYVQKLVSRDTLNYRKLTDKPCPKDGLETPVAEGEQTETKKENQTEALDEETMAIGNNIFLIKEKKEPIEKEVRTRSRRGKKEGEQKEEALSADTGMVLYKGSLLDLDSFMQRLEKSEKARVQLETKLKEYQDDMDSLKGSFNSSEQHSQKVVLELQELKKKLRDQTKATNEAETLVKKYHAALDSSKNSLIKTLNEITSALVKQEPSEDKDMANGDK</sequence>
<dbReference type="InterPro" id="IPR025223">
    <property type="entry name" value="S1-like_RNA-bd_dom"/>
</dbReference>
<feature type="region of interest" description="Disordered" evidence="6">
    <location>
        <begin position="176"/>
        <end position="315"/>
    </location>
</feature>
<evidence type="ECO:0000256" key="4">
    <source>
        <dbReference type="ARBA" id="ARBA00023054"/>
    </source>
</evidence>
<dbReference type="STRING" id="7574.A0A2R2MLT1"/>
<dbReference type="GeneID" id="106164879"/>
<dbReference type="InterPro" id="IPR025224">
    <property type="entry name" value="CCAR1/CCAR2"/>
</dbReference>
<dbReference type="PANTHER" id="PTHR14304">
    <property type="entry name" value="CELL DIVISION CYCLE AND APOPTOSIS REGULATOR PROTEIN"/>
    <property type="match status" value="1"/>
</dbReference>
<dbReference type="Pfam" id="PF02037">
    <property type="entry name" value="SAP"/>
    <property type="match status" value="1"/>
</dbReference>
<feature type="compositionally biased region" description="Basic and acidic residues" evidence="6">
    <location>
        <begin position="837"/>
        <end position="846"/>
    </location>
</feature>
<evidence type="ECO:0000256" key="6">
    <source>
        <dbReference type="SAM" id="MobiDB-lite"/>
    </source>
</evidence>
<evidence type="ECO:0000313" key="9">
    <source>
        <dbReference type="RefSeq" id="XP_023931165.1"/>
    </source>
</evidence>
<feature type="region of interest" description="Disordered" evidence="6">
    <location>
        <begin position="620"/>
        <end position="676"/>
    </location>
</feature>
<feature type="region of interest" description="Disordered" evidence="6">
    <location>
        <begin position="752"/>
        <end position="846"/>
    </location>
</feature>
<dbReference type="AlphaFoldDB" id="A0A2R2MLT1"/>
<keyword evidence="3" id="KW-0597">Phosphoprotein</keyword>
<dbReference type="SMART" id="SM01122">
    <property type="entry name" value="DBC1"/>
    <property type="match status" value="1"/>
</dbReference>
<dbReference type="InterPro" id="IPR045353">
    <property type="entry name" value="LAIKA"/>
</dbReference>
<feature type="compositionally biased region" description="Acidic residues" evidence="6">
    <location>
        <begin position="825"/>
        <end position="836"/>
    </location>
</feature>
<dbReference type="InterPro" id="IPR003034">
    <property type="entry name" value="SAP_dom"/>
</dbReference>
<dbReference type="InterPro" id="IPR025954">
    <property type="entry name" value="DBC1/CARP1_inactive_NUDIX"/>
</dbReference>
<dbReference type="Proteomes" id="UP000085678">
    <property type="component" value="Unplaced"/>
</dbReference>
<feature type="compositionally biased region" description="Basic and acidic residues" evidence="6">
    <location>
        <begin position="628"/>
        <end position="640"/>
    </location>
</feature>
<feature type="domain" description="SAP" evidence="7">
    <location>
        <begin position="583"/>
        <end position="617"/>
    </location>
</feature>
<evidence type="ECO:0000259" key="7">
    <source>
        <dbReference type="PROSITE" id="PS50800"/>
    </source>
</evidence>
<accession>A0A2R2MLT1</accession>
<gene>
    <name evidence="9" type="primary">LOC106164879</name>
</gene>
<feature type="compositionally biased region" description="Low complexity" evidence="6">
    <location>
        <begin position="176"/>
        <end position="185"/>
    </location>
</feature>
<feature type="region of interest" description="Disordered" evidence="6">
    <location>
        <begin position="966"/>
        <end position="985"/>
    </location>
</feature>
<proteinExistence type="predicted"/>
<feature type="compositionally biased region" description="Basic and acidic residues" evidence="6">
    <location>
        <begin position="653"/>
        <end position="676"/>
    </location>
</feature>
<dbReference type="OrthoDB" id="6275003at2759"/>
<protein>
    <submittedName>
        <fullName evidence="9">Cell division cycle and apoptosis regulator protein 1-like</fullName>
    </submittedName>
</protein>
<feature type="compositionally biased region" description="Acidic residues" evidence="6">
    <location>
        <begin position="641"/>
        <end position="652"/>
    </location>
</feature>
<feature type="compositionally biased region" description="Basic residues" evidence="6">
    <location>
        <begin position="287"/>
        <end position="313"/>
    </location>
</feature>
<feature type="region of interest" description="Disordered" evidence="6">
    <location>
        <begin position="915"/>
        <end position="940"/>
    </location>
</feature>
<feature type="compositionally biased region" description="Basic and acidic residues" evidence="6">
    <location>
        <begin position="752"/>
        <end position="824"/>
    </location>
</feature>
<evidence type="ECO:0000256" key="5">
    <source>
        <dbReference type="SAM" id="Coils"/>
    </source>
</evidence>
<comment type="subcellular location">
    <subcellularLocation>
        <location evidence="1">Cytoplasm</location>
    </subcellularLocation>
</comment>
<dbReference type="GO" id="GO:0005737">
    <property type="term" value="C:cytoplasm"/>
    <property type="evidence" value="ECO:0007669"/>
    <property type="project" value="UniProtKB-SubCell"/>
</dbReference>
<dbReference type="Pfam" id="PF19256">
    <property type="entry name" value="LAIKA"/>
    <property type="match status" value="1"/>
</dbReference>
<feature type="coiled-coil region" evidence="5">
    <location>
        <begin position="1002"/>
        <end position="1071"/>
    </location>
</feature>
<feature type="compositionally biased region" description="Basic and acidic residues" evidence="6">
    <location>
        <begin position="263"/>
        <end position="286"/>
    </location>
</feature>
<feature type="compositionally biased region" description="Pro residues" evidence="6">
    <location>
        <begin position="186"/>
        <end position="196"/>
    </location>
</feature>
<dbReference type="PROSITE" id="PS50800">
    <property type="entry name" value="SAP"/>
    <property type="match status" value="1"/>
</dbReference>
<dbReference type="Pfam" id="PF14443">
    <property type="entry name" value="DBC1"/>
    <property type="match status" value="1"/>
</dbReference>
<dbReference type="SMART" id="SM00513">
    <property type="entry name" value="SAP"/>
    <property type="match status" value="1"/>
</dbReference>
<evidence type="ECO:0000256" key="2">
    <source>
        <dbReference type="ARBA" id="ARBA00022490"/>
    </source>
</evidence>
<dbReference type="KEGG" id="lak:106164879"/>
<dbReference type="GO" id="GO:0005634">
    <property type="term" value="C:nucleus"/>
    <property type="evidence" value="ECO:0007669"/>
    <property type="project" value="TreeGrafter"/>
</dbReference>
<dbReference type="SUPFAM" id="SSF68906">
    <property type="entry name" value="SAP domain"/>
    <property type="match status" value="1"/>
</dbReference>
<dbReference type="InterPro" id="IPR036361">
    <property type="entry name" value="SAP_dom_sf"/>
</dbReference>
<dbReference type="InParanoid" id="A0A2R2MLT1"/>
<evidence type="ECO:0000313" key="8">
    <source>
        <dbReference type="Proteomes" id="UP000085678"/>
    </source>
</evidence>
<name>A0A2R2MLT1_LINAN</name>
<keyword evidence="8" id="KW-1185">Reference proteome</keyword>
<organism evidence="8 9">
    <name type="scientific">Lingula anatina</name>
    <name type="common">Brachiopod</name>
    <name type="synonym">Lingula unguis</name>
    <dbReference type="NCBI Taxonomy" id="7574"/>
    <lineage>
        <taxon>Eukaryota</taxon>
        <taxon>Metazoa</taxon>
        <taxon>Spiralia</taxon>
        <taxon>Lophotrochozoa</taxon>
        <taxon>Brachiopoda</taxon>
        <taxon>Linguliformea</taxon>
        <taxon>Lingulata</taxon>
        <taxon>Lingulida</taxon>
        <taxon>Linguloidea</taxon>
        <taxon>Lingulidae</taxon>
        <taxon>Lingula</taxon>
    </lineage>
</organism>
<dbReference type="PANTHER" id="PTHR14304:SF11">
    <property type="entry name" value="SAP DOMAIN-CONTAINING PROTEIN"/>
    <property type="match status" value="1"/>
</dbReference>
<evidence type="ECO:0000256" key="3">
    <source>
        <dbReference type="ARBA" id="ARBA00022553"/>
    </source>
</evidence>
<dbReference type="RefSeq" id="XP_023931165.1">
    <property type="nucleotide sequence ID" value="XM_024075397.1"/>
</dbReference>
<keyword evidence="4 5" id="KW-0175">Coiled coil</keyword>
<dbReference type="Pfam" id="PF14444">
    <property type="entry name" value="S1-like"/>
    <property type="match status" value="1"/>
</dbReference>